<dbReference type="CDD" id="cd10170">
    <property type="entry name" value="ASKHA_NBD_HSP70"/>
    <property type="match status" value="1"/>
</dbReference>
<dbReference type="EMBL" id="ML978964">
    <property type="protein sequence ID" value="KAF1930071.1"/>
    <property type="molecule type" value="Genomic_DNA"/>
</dbReference>
<evidence type="ECO:0000313" key="2">
    <source>
        <dbReference type="Proteomes" id="UP000800082"/>
    </source>
</evidence>
<gene>
    <name evidence="1" type="ORF">M421DRAFT_3829</name>
</gene>
<organism evidence="1 2">
    <name type="scientific">Didymella exigua CBS 183.55</name>
    <dbReference type="NCBI Taxonomy" id="1150837"/>
    <lineage>
        <taxon>Eukaryota</taxon>
        <taxon>Fungi</taxon>
        <taxon>Dikarya</taxon>
        <taxon>Ascomycota</taxon>
        <taxon>Pezizomycotina</taxon>
        <taxon>Dothideomycetes</taxon>
        <taxon>Pleosporomycetidae</taxon>
        <taxon>Pleosporales</taxon>
        <taxon>Pleosporineae</taxon>
        <taxon>Didymellaceae</taxon>
        <taxon>Didymella</taxon>
    </lineage>
</organism>
<dbReference type="Proteomes" id="UP000800082">
    <property type="component" value="Unassembled WGS sequence"/>
</dbReference>
<proteinExistence type="predicted"/>
<dbReference type="SUPFAM" id="SSF53067">
    <property type="entry name" value="Actin-like ATPase domain"/>
    <property type="match status" value="1"/>
</dbReference>
<accession>A0A6A5RNS9</accession>
<dbReference type="Gene3D" id="3.30.420.40">
    <property type="match status" value="2"/>
</dbReference>
<sequence length="495" mass="55070">MSYCETSDTGVLDKHIEVIKDWPSRHTKIGTKEQVSSEIAYLPDGTQWGSLIPINFQSHMWTKLELDSPQTGEAARIQREPNANTGSTRKPVDIVADFLEQFPKLKRIITIAESEAAAVYTIQSLRGSAQDAQSILGDGFVACDMGGGTVDLISYSAAGLEPTILEESTVGSGDQCGGSFVDRGFLKWLEQRLGTEDFVKIAGCRSHETPRTSMSKKLGQMVQDFILEAKSGFSGTDTNYLRLPAPLSAIDDDEPWGISDGEIKIAAEDMQEMFEFPIRRTYDLILGQIQQTRLGGKVQPKYIIMVGGFSGSHVWSAIVRGAAAKGLEGDGRKPIKNRKCRRNYGTECMKPFDSKEHRDIDAYTCQYTGKKMAAEQMLWGLKKGQDLSTSETCHTTSRFENTFWVGDKRYFSIDLLTSDAEKSANRTSEKSVNKLATLEVNLSTVPEKEFVLMHSPSGVPYYRLKLDLEIYVDSTIEYSFTVNGKKYGTIHAKYH</sequence>
<dbReference type="Gene3D" id="3.90.640.10">
    <property type="entry name" value="Actin, Chain A, domain 4"/>
    <property type="match status" value="1"/>
</dbReference>
<keyword evidence="2" id="KW-1185">Reference proteome</keyword>
<evidence type="ECO:0000313" key="1">
    <source>
        <dbReference type="EMBL" id="KAF1930071.1"/>
    </source>
</evidence>
<dbReference type="PANTHER" id="PTHR14187">
    <property type="entry name" value="ALPHA KINASE/ELONGATION FACTOR 2 KINASE"/>
    <property type="match status" value="1"/>
</dbReference>
<dbReference type="AlphaFoldDB" id="A0A6A5RNS9"/>
<dbReference type="OrthoDB" id="2963168at2759"/>
<dbReference type="PANTHER" id="PTHR14187:SF82">
    <property type="entry name" value="FAMILY CHAPERONE, PUTATIVE (AFU_ORTHOLOGUE AFUA_7G08575)-RELATED"/>
    <property type="match status" value="1"/>
</dbReference>
<name>A0A6A5RNS9_9PLEO</name>
<dbReference type="GeneID" id="54347522"/>
<protein>
    <submittedName>
        <fullName evidence="1">Hsp70 family protein</fullName>
    </submittedName>
</protein>
<dbReference type="InterPro" id="IPR043129">
    <property type="entry name" value="ATPase_NBD"/>
</dbReference>
<dbReference type="RefSeq" id="XP_033450319.1">
    <property type="nucleotide sequence ID" value="XM_033589873.1"/>
</dbReference>
<reference evidence="1" key="1">
    <citation type="journal article" date="2020" name="Stud. Mycol.">
        <title>101 Dothideomycetes genomes: a test case for predicting lifestyles and emergence of pathogens.</title>
        <authorList>
            <person name="Haridas S."/>
            <person name="Albert R."/>
            <person name="Binder M."/>
            <person name="Bloem J."/>
            <person name="Labutti K."/>
            <person name="Salamov A."/>
            <person name="Andreopoulos B."/>
            <person name="Baker S."/>
            <person name="Barry K."/>
            <person name="Bills G."/>
            <person name="Bluhm B."/>
            <person name="Cannon C."/>
            <person name="Castanera R."/>
            <person name="Culley D."/>
            <person name="Daum C."/>
            <person name="Ezra D."/>
            <person name="Gonzalez J."/>
            <person name="Henrissat B."/>
            <person name="Kuo A."/>
            <person name="Liang C."/>
            <person name="Lipzen A."/>
            <person name="Lutzoni F."/>
            <person name="Magnuson J."/>
            <person name="Mondo S."/>
            <person name="Nolan M."/>
            <person name="Ohm R."/>
            <person name="Pangilinan J."/>
            <person name="Park H.-J."/>
            <person name="Ramirez L."/>
            <person name="Alfaro M."/>
            <person name="Sun H."/>
            <person name="Tritt A."/>
            <person name="Yoshinaga Y."/>
            <person name="Zwiers L.-H."/>
            <person name="Turgeon B."/>
            <person name="Goodwin S."/>
            <person name="Spatafora J."/>
            <person name="Crous P."/>
            <person name="Grigoriev I."/>
        </authorList>
    </citation>
    <scope>NUCLEOTIDE SEQUENCE</scope>
    <source>
        <strain evidence="1">CBS 183.55</strain>
    </source>
</reference>